<dbReference type="ExpressionAtlas" id="A0A2K3N2G1">
    <property type="expression patterns" value="baseline"/>
</dbReference>
<dbReference type="STRING" id="57577.A0A2K3N2G1"/>
<proteinExistence type="predicted"/>
<evidence type="ECO:0000313" key="2">
    <source>
        <dbReference type="Proteomes" id="UP000236291"/>
    </source>
</evidence>
<name>A0A2K3N2G1_TRIPR</name>
<gene>
    <name evidence="1" type="ORF">L195_g020467</name>
</gene>
<dbReference type="EMBL" id="ASHM01015337">
    <property type="protein sequence ID" value="PNX97241.1"/>
    <property type="molecule type" value="Genomic_DNA"/>
</dbReference>
<sequence length="159" mass="17827">MTAGQEYCGEDWSKLKKKYISHDKEDLLRHCFSSAYIVALLHDSLGIGMDDESLWLGGREMGTFVLLMTLWLHKLKLEAYELLTAGRYSQLDSTNYISLVLRCSIGQRKAVQCGDFAGASLWVCGLVVGIIRASNASIGIWNHFHKLNRHPKLLGRPSA</sequence>
<dbReference type="AlphaFoldDB" id="A0A2K3N2G1"/>
<dbReference type="GO" id="GO:0016787">
    <property type="term" value="F:hydrolase activity"/>
    <property type="evidence" value="ECO:0007669"/>
    <property type="project" value="UniProtKB-KW"/>
</dbReference>
<comment type="caution">
    <text evidence="1">The sequence shown here is derived from an EMBL/GenBank/DDBJ whole genome shotgun (WGS) entry which is preliminary data.</text>
</comment>
<accession>A0A2K3N2G1</accession>
<keyword evidence="1" id="KW-0378">Hydrolase</keyword>
<dbReference type="Gene3D" id="3.30.420.150">
    <property type="entry name" value="Exopolyphosphatase. Domain 2"/>
    <property type="match status" value="1"/>
</dbReference>
<evidence type="ECO:0000313" key="1">
    <source>
        <dbReference type="EMBL" id="PNX97241.1"/>
    </source>
</evidence>
<protein>
    <submittedName>
        <fullName evidence="1">Ectonucleoside triphosphate diphosphohydrolase</fullName>
    </submittedName>
</protein>
<reference evidence="1 2" key="1">
    <citation type="journal article" date="2014" name="Am. J. Bot.">
        <title>Genome assembly and annotation for red clover (Trifolium pratense; Fabaceae).</title>
        <authorList>
            <person name="Istvanek J."/>
            <person name="Jaros M."/>
            <person name="Krenek A."/>
            <person name="Repkova J."/>
        </authorList>
    </citation>
    <scope>NUCLEOTIDE SEQUENCE [LARGE SCALE GENOMIC DNA]</scope>
    <source>
        <strain evidence="2">cv. Tatra</strain>
        <tissue evidence="1">Young leaves</tissue>
    </source>
</reference>
<organism evidence="1 2">
    <name type="scientific">Trifolium pratense</name>
    <name type="common">Red clover</name>
    <dbReference type="NCBI Taxonomy" id="57577"/>
    <lineage>
        <taxon>Eukaryota</taxon>
        <taxon>Viridiplantae</taxon>
        <taxon>Streptophyta</taxon>
        <taxon>Embryophyta</taxon>
        <taxon>Tracheophyta</taxon>
        <taxon>Spermatophyta</taxon>
        <taxon>Magnoliopsida</taxon>
        <taxon>eudicotyledons</taxon>
        <taxon>Gunneridae</taxon>
        <taxon>Pentapetalae</taxon>
        <taxon>rosids</taxon>
        <taxon>fabids</taxon>
        <taxon>Fabales</taxon>
        <taxon>Fabaceae</taxon>
        <taxon>Papilionoideae</taxon>
        <taxon>50 kb inversion clade</taxon>
        <taxon>NPAAA clade</taxon>
        <taxon>Hologalegina</taxon>
        <taxon>IRL clade</taxon>
        <taxon>Trifolieae</taxon>
        <taxon>Trifolium</taxon>
    </lineage>
</organism>
<reference evidence="1 2" key="2">
    <citation type="journal article" date="2017" name="Front. Plant Sci.">
        <title>Gene Classification and Mining of Molecular Markers Useful in Red Clover (Trifolium pratense) Breeding.</title>
        <authorList>
            <person name="Istvanek J."/>
            <person name="Dluhosova J."/>
            <person name="Dluhos P."/>
            <person name="Patkova L."/>
            <person name="Nedelnik J."/>
            <person name="Repkova J."/>
        </authorList>
    </citation>
    <scope>NUCLEOTIDE SEQUENCE [LARGE SCALE GENOMIC DNA]</scope>
    <source>
        <strain evidence="2">cv. Tatra</strain>
        <tissue evidence="1">Young leaves</tissue>
    </source>
</reference>
<dbReference type="Proteomes" id="UP000236291">
    <property type="component" value="Unassembled WGS sequence"/>
</dbReference>